<evidence type="ECO:0000256" key="2">
    <source>
        <dbReference type="SAM" id="SignalP"/>
    </source>
</evidence>
<accession>A0A316VAJ9</accession>
<name>A0A316VAJ9_9BASI</name>
<evidence type="ECO:0000313" key="4">
    <source>
        <dbReference type="Proteomes" id="UP000245771"/>
    </source>
</evidence>
<feature type="region of interest" description="Disordered" evidence="1">
    <location>
        <begin position="130"/>
        <end position="155"/>
    </location>
</feature>
<feature type="chain" id="PRO_5016247894" evidence="2">
    <location>
        <begin position="20"/>
        <end position="155"/>
    </location>
</feature>
<protein>
    <submittedName>
        <fullName evidence="3">Uncharacterized protein</fullName>
    </submittedName>
</protein>
<keyword evidence="4" id="KW-1185">Reference proteome</keyword>
<dbReference type="AlphaFoldDB" id="A0A316VAJ9"/>
<gene>
    <name evidence="3" type="ORF">FA14DRAFT_185626</name>
</gene>
<reference evidence="3 4" key="1">
    <citation type="journal article" date="2018" name="Mol. Biol. Evol.">
        <title>Broad Genomic Sampling Reveals a Smut Pathogenic Ancestry of the Fungal Clade Ustilaginomycotina.</title>
        <authorList>
            <person name="Kijpornyongpan T."/>
            <person name="Mondo S.J."/>
            <person name="Barry K."/>
            <person name="Sandor L."/>
            <person name="Lee J."/>
            <person name="Lipzen A."/>
            <person name="Pangilinan J."/>
            <person name="LaButti K."/>
            <person name="Hainaut M."/>
            <person name="Henrissat B."/>
            <person name="Grigoriev I.V."/>
            <person name="Spatafora J.W."/>
            <person name="Aime M.C."/>
        </authorList>
    </citation>
    <scope>NUCLEOTIDE SEQUENCE [LARGE SCALE GENOMIC DNA]</scope>
    <source>
        <strain evidence="3 4">MCA 3882</strain>
    </source>
</reference>
<dbReference type="InParanoid" id="A0A316VAJ9"/>
<organism evidence="3 4">
    <name type="scientific">Meira miltonrushii</name>
    <dbReference type="NCBI Taxonomy" id="1280837"/>
    <lineage>
        <taxon>Eukaryota</taxon>
        <taxon>Fungi</taxon>
        <taxon>Dikarya</taxon>
        <taxon>Basidiomycota</taxon>
        <taxon>Ustilaginomycotina</taxon>
        <taxon>Exobasidiomycetes</taxon>
        <taxon>Exobasidiales</taxon>
        <taxon>Brachybasidiaceae</taxon>
        <taxon>Meira</taxon>
    </lineage>
</organism>
<keyword evidence="2" id="KW-0732">Signal</keyword>
<sequence length="155" mass="18415">MLSDKYLIVLLFILLTSDALLVFTVKSTANHEDSTKQDDSHRHLNALTRMRKKARLAKPEEKRQLWDNYKNSQIDVKHKNRRKFVHRMWNYREPIEERVERQVAAGTVMYAKEHEAGRIVGRYMFDQAKKDRGKSQEIQRDMLKLKNDSGPTHNH</sequence>
<dbReference type="RefSeq" id="XP_025352847.1">
    <property type="nucleotide sequence ID" value="XM_025501466.1"/>
</dbReference>
<feature type="compositionally biased region" description="Basic and acidic residues" evidence="1">
    <location>
        <begin position="130"/>
        <end position="147"/>
    </location>
</feature>
<dbReference type="GeneID" id="37023247"/>
<dbReference type="Proteomes" id="UP000245771">
    <property type="component" value="Unassembled WGS sequence"/>
</dbReference>
<feature type="signal peptide" evidence="2">
    <location>
        <begin position="1"/>
        <end position="19"/>
    </location>
</feature>
<dbReference type="EMBL" id="KZ819605">
    <property type="protein sequence ID" value="PWN32545.1"/>
    <property type="molecule type" value="Genomic_DNA"/>
</dbReference>
<evidence type="ECO:0000256" key="1">
    <source>
        <dbReference type="SAM" id="MobiDB-lite"/>
    </source>
</evidence>
<evidence type="ECO:0000313" key="3">
    <source>
        <dbReference type="EMBL" id="PWN32545.1"/>
    </source>
</evidence>
<proteinExistence type="predicted"/>